<name>A0ABV3Q5H6_9BACL</name>
<reference evidence="2 3" key="1">
    <citation type="journal article" date="1979" name="Int. J. Syst. Evol. Microbiol.">
        <title>Bacillus globisporus subsp. marinus subsp. nov.</title>
        <authorList>
            <person name="Liu H."/>
        </authorList>
    </citation>
    <scope>NUCLEOTIDE SEQUENCE [LARGE SCALE GENOMIC DNA]</scope>
    <source>
        <strain evidence="2 3">DSM 1297</strain>
    </source>
</reference>
<evidence type="ECO:0000259" key="1">
    <source>
        <dbReference type="PROSITE" id="PS51462"/>
    </source>
</evidence>
<dbReference type="Gene3D" id="3.90.79.10">
    <property type="entry name" value="Nucleoside Triphosphate Pyrophosphohydrolase"/>
    <property type="match status" value="1"/>
</dbReference>
<dbReference type="InterPro" id="IPR015797">
    <property type="entry name" value="NUDIX_hydrolase-like_dom_sf"/>
</dbReference>
<protein>
    <submittedName>
        <fullName evidence="2">NUDIX domain-containing protein</fullName>
    </submittedName>
</protein>
<dbReference type="SUPFAM" id="SSF55811">
    <property type="entry name" value="Nudix"/>
    <property type="match status" value="1"/>
</dbReference>
<comment type="caution">
    <text evidence="2">The sequence shown here is derived from an EMBL/GenBank/DDBJ whole genome shotgun (WGS) entry which is preliminary data.</text>
</comment>
<dbReference type="PANTHER" id="PTHR10885:SF0">
    <property type="entry name" value="ISOPENTENYL-DIPHOSPHATE DELTA-ISOMERASE"/>
    <property type="match status" value="1"/>
</dbReference>
<dbReference type="Proteomes" id="UP001556040">
    <property type="component" value="Unassembled WGS sequence"/>
</dbReference>
<evidence type="ECO:0000313" key="3">
    <source>
        <dbReference type="Proteomes" id="UP001556040"/>
    </source>
</evidence>
<evidence type="ECO:0000313" key="2">
    <source>
        <dbReference type="EMBL" id="MEW9502073.1"/>
    </source>
</evidence>
<keyword evidence="3" id="KW-1185">Reference proteome</keyword>
<dbReference type="CDD" id="cd04692">
    <property type="entry name" value="NUDIX_Hydrolase"/>
    <property type="match status" value="1"/>
</dbReference>
<feature type="domain" description="Nudix hydrolase" evidence="1">
    <location>
        <begin position="29"/>
        <end position="169"/>
    </location>
</feature>
<dbReference type="RefSeq" id="WP_367779564.1">
    <property type="nucleotide sequence ID" value="NZ_JBFMIA010000007.1"/>
</dbReference>
<organism evidence="2 3">
    <name type="scientific">Jeotgalibacillus marinus</name>
    <dbReference type="NCBI Taxonomy" id="86667"/>
    <lineage>
        <taxon>Bacteria</taxon>
        <taxon>Bacillati</taxon>
        <taxon>Bacillota</taxon>
        <taxon>Bacilli</taxon>
        <taxon>Bacillales</taxon>
        <taxon>Caryophanaceae</taxon>
        <taxon>Jeotgalibacillus</taxon>
    </lineage>
</organism>
<dbReference type="PANTHER" id="PTHR10885">
    <property type="entry name" value="ISOPENTENYL-DIPHOSPHATE DELTA-ISOMERASE"/>
    <property type="match status" value="1"/>
</dbReference>
<dbReference type="EMBL" id="JBFMIA010000007">
    <property type="protein sequence ID" value="MEW9502073.1"/>
    <property type="molecule type" value="Genomic_DNA"/>
</dbReference>
<proteinExistence type="predicted"/>
<gene>
    <name evidence="2" type="ORF">AB1471_09710</name>
</gene>
<dbReference type="InterPro" id="IPR000086">
    <property type="entry name" value="NUDIX_hydrolase_dom"/>
</dbReference>
<sequence>MDTEKINIFDEDNKQLGVATREEVHRIGHWHETFHCWFISTKNDKNYIHFQIRSDDKKDFPNLLDITAAGHILANETIADGIREVKEELGIDVSFGDLFSLGVIKDRIIQDDFIDKELGNVFLYRSENTLDDEYELQSEEVSGVVKAEFKSFYELCLGEKEEIKIEGFEITNAGEKILINKSVSKKSFLPHEKTYFERVIKLIKEELERKHDKSTTFN</sequence>
<dbReference type="PROSITE" id="PS51462">
    <property type="entry name" value="NUDIX"/>
    <property type="match status" value="1"/>
</dbReference>
<accession>A0ABV3Q5H6</accession>